<dbReference type="PANTHER" id="PTHR43037:SF1">
    <property type="entry name" value="BLL1128 PROTEIN"/>
    <property type="match status" value="1"/>
</dbReference>
<evidence type="ECO:0000313" key="6">
    <source>
        <dbReference type="Proteomes" id="UP000199629"/>
    </source>
</evidence>
<dbReference type="PANTHER" id="PTHR43037">
    <property type="entry name" value="UNNAMED PRODUCT-RELATED"/>
    <property type="match status" value="1"/>
</dbReference>
<dbReference type="Pfam" id="PF10503">
    <property type="entry name" value="Esterase_PHB"/>
    <property type="match status" value="1"/>
</dbReference>
<protein>
    <submittedName>
        <fullName evidence="5">Polyhydroxybutyrate depolymerase</fullName>
    </submittedName>
</protein>
<feature type="signal peptide" evidence="4">
    <location>
        <begin position="1"/>
        <end position="19"/>
    </location>
</feature>
<evidence type="ECO:0000256" key="1">
    <source>
        <dbReference type="ARBA" id="ARBA00022729"/>
    </source>
</evidence>
<sequence>MRGTIAVLAGLVLAFTGGACGGKAEPAATPKPGDRSAAAPAPSERPAAGDHELTLRHGGVERSYLLHAPPGYDPARPAALVIALHFFPGSGADMRELTGLDARADRENFLVAYPDGQHGGFNALICCGSADDVGFLTALAAHLVDTWRADPDRVYLTGISNGGDLSFRLAVEATGVFAAIGVVSGGYSGPLTEPDSYVPKRPVSVITFVGGQDRYADTFHDGLRTWQRRLGCRPVAGRKPAAPAGLSRADARCADGSDVTVWSLPEMGHSWPGASGGQLAAPDAGVTATDLIWEFFAAHPRGT</sequence>
<dbReference type="EMBL" id="FMCS01000002">
    <property type="protein sequence ID" value="SCE80786.1"/>
    <property type="molecule type" value="Genomic_DNA"/>
</dbReference>
<dbReference type="RefSeq" id="WP_244167579.1">
    <property type="nucleotide sequence ID" value="NZ_FMCS01000002.1"/>
</dbReference>
<accession>A0A1C4VA50</accession>
<name>A0A1C4VA50_9ACTN</name>
<dbReference type="SUPFAM" id="SSF53474">
    <property type="entry name" value="alpha/beta-Hydrolases"/>
    <property type="match status" value="1"/>
</dbReference>
<gene>
    <name evidence="5" type="ORF">GA0070214_102168</name>
</gene>
<dbReference type="InterPro" id="IPR029058">
    <property type="entry name" value="AB_hydrolase_fold"/>
</dbReference>
<reference evidence="6" key="1">
    <citation type="submission" date="2016-06" db="EMBL/GenBank/DDBJ databases">
        <authorList>
            <person name="Varghese N."/>
            <person name="Submissions Spin"/>
        </authorList>
    </citation>
    <scope>NUCLEOTIDE SEQUENCE [LARGE SCALE GENOMIC DNA]</scope>
    <source>
        <strain evidence="6">DSM 45246</strain>
    </source>
</reference>
<dbReference type="GO" id="GO:0005576">
    <property type="term" value="C:extracellular region"/>
    <property type="evidence" value="ECO:0007669"/>
    <property type="project" value="InterPro"/>
</dbReference>
<keyword evidence="1 4" id="KW-0732">Signal</keyword>
<feature type="chain" id="PRO_5039647882" evidence="4">
    <location>
        <begin position="20"/>
        <end position="303"/>
    </location>
</feature>
<dbReference type="PROSITE" id="PS51257">
    <property type="entry name" value="PROKAR_LIPOPROTEIN"/>
    <property type="match status" value="1"/>
</dbReference>
<keyword evidence="6" id="KW-1185">Reference proteome</keyword>
<dbReference type="AlphaFoldDB" id="A0A1C4VA50"/>
<evidence type="ECO:0000313" key="5">
    <source>
        <dbReference type="EMBL" id="SCE80786.1"/>
    </source>
</evidence>
<keyword evidence="2" id="KW-0378">Hydrolase</keyword>
<evidence type="ECO:0000256" key="2">
    <source>
        <dbReference type="ARBA" id="ARBA00022801"/>
    </source>
</evidence>
<evidence type="ECO:0000256" key="4">
    <source>
        <dbReference type="SAM" id="SignalP"/>
    </source>
</evidence>
<feature type="compositionally biased region" description="Low complexity" evidence="3">
    <location>
        <begin position="35"/>
        <end position="46"/>
    </location>
</feature>
<dbReference type="InterPro" id="IPR050955">
    <property type="entry name" value="Plant_Biomass_Hydrol_Est"/>
</dbReference>
<dbReference type="GO" id="GO:0016787">
    <property type="term" value="F:hydrolase activity"/>
    <property type="evidence" value="ECO:0007669"/>
    <property type="project" value="UniProtKB-KW"/>
</dbReference>
<proteinExistence type="predicted"/>
<feature type="region of interest" description="Disordered" evidence="3">
    <location>
        <begin position="23"/>
        <end position="50"/>
    </location>
</feature>
<dbReference type="Gene3D" id="3.40.50.1820">
    <property type="entry name" value="alpha/beta hydrolase"/>
    <property type="match status" value="1"/>
</dbReference>
<evidence type="ECO:0000256" key="3">
    <source>
        <dbReference type="SAM" id="MobiDB-lite"/>
    </source>
</evidence>
<dbReference type="InterPro" id="IPR010126">
    <property type="entry name" value="Esterase_phb"/>
</dbReference>
<organism evidence="5 6">
    <name type="scientific">Micromonospora chaiyaphumensis</name>
    <dbReference type="NCBI Taxonomy" id="307119"/>
    <lineage>
        <taxon>Bacteria</taxon>
        <taxon>Bacillati</taxon>
        <taxon>Actinomycetota</taxon>
        <taxon>Actinomycetes</taxon>
        <taxon>Micromonosporales</taxon>
        <taxon>Micromonosporaceae</taxon>
        <taxon>Micromonospora</taxon>
    </lineage>
</organism>
<dbReference type="Proteomes" id="UP000199629">
    <property type="component" value="Unassembled WGS sequence"/>
</dbReference>